<name>A0A915Z1K1_9GLOM</name>
<organism evidence="1 2">
    <name type="scientific">Rhizophagus irregularis</name>
    <dbReference type="NCBI Taxonomy" id="588596"/>
    <lineage>
        <taxon>Eukaryota</taxon>
        <taxon>Fungi</taxon>
        <taxon>Fungi incertae sedis</taxon>
        <taxon>Mucoromycota</taxon>
        <taxon>Glomeromycotina</taxon>
        <taxon>Glomeromycetes</taxon>
        <taxon>Glomerales</taxon>
        <taxon>Glomeraceae</taxon>
        <taxon>Rhizophagus</taxon>
    </lineage>
</organism>
<proteinExistence type="predicted"/>
<dbReference type="OrthoDB" id="2446068at2759"/>
<sequence>MDERKGKGKDKKVRGKGDEKITHVIKRYVRIGCDLTEGENIEMALQDLNGISVSHIESNRDIETLVDQENLD</sequence>
<comment type="caution">
    <text evidence="1">The sequence shown here is derived from an EMBL/GenBank/DDBJ whole genome shotgun (WGS) entry which is preliminary data.</text>
</comment>
<accession>A0A915Z1K1</accession>
<dbReference type="EMBL" id="CAGKOT010000013">
    <property type="protein sequence ID" value="CAB5358906.1"/>
    <property type="molecule type" value="Genomic_DNA"/>
</dbReference>
<evidence type="ECO:0000313" key="2">
    <source>
        <dbReference type="Proteomes" id="UP000684084"/>
    </source>
</evidence>
<dbReference type="Proteomes" id="UP000684084">
    <property type="component" value="Unassembled WGS sequence"/>
</dbReference>
<evidence type="ECO:0000313" key="1">
    <source>
        <dbReference type="EMBL" id="CAB5358906.1"/>
    </source>
</evidence>
<reference evidence="1" key="1">
    <citation type="submission" date="2020-05" db="EMBL/GenBank/DDBJ databases">
        <authorList>
            <person name="Rincon C."/>
            <person name="Sanders R I."/>
            <person name="Robbins C."/>
            <person name="Chaturvedi A."/>
        </authorList>
    </citation>
    <scope>NUCLEOTIDE SEQUENCE</scope>
    <source>
        <strain evidence="1">CHB12</strain>
    </source>
</reference>
<protein>
    <submittedName>
        <fullName evidence="1">Uncharacterized protein</fullName>
    </submittedName>
</protein>
<gene>
    <name evidence="1" type="ORF">CHRIB12_LOCUS7455</name>
</gene>
<dbReference type="AlphaFoldDB" id="A0A915Z1K1"/>